<evidence type="ECO:0000313" key="2">
    <source>
        <dbReference type="EMBL" id="KAK7289862.1"/>
    </source>
</evidence>
<evidence type="ECO:0000256" key="1">
    <source>
        <dbReference type="SAM" id="MobiDB-lite"/>
    </source>
</evidence>
<protein>
    <submittedName>
        <fullName evidence="2">Uncharacterized protein</fullName>
    </submittedName>
</protein>
<dbReference type="AlphaFoldDB" id="A0AAN9P9P5"/>
<organism evidence="2 3">
    <name type="scientific">Crotalaria pallida</name>
    <name type="common">Smooth rattlebox</name>
    <name type="synonym">Crotalaria striata</name>
    <dbReference type="NCBI Taxonomy" id="3830"/>
    <lineage>
        <taxon>Eukaryota</taxon>
        <taxon>Viridiplantae</taxon>
        <taxon>Streptophyta</taxon>
        <taxon>Embryophyta</taxon>
        <taxon>Tracheophyta</taxon>
        <taxon>Spermatophyta</taxon>
        <taxon>Magnoliopsida</taxon>
        <taxon>eudicotyledons</taxon>
        <taxon>Gunneridae</taxon>
        <taxon>Pentapetalae</taxon>
        <taxon>rosids</taxon>
        <taxon>fabids</taxon>
        <taxon>Fabales</taxon>
        <taxon>Fabaceae</taxon>
        <taxon>Papilionoideae</taxon>
        <taxon>50 kb inversion clade</taxon>
        <taxon>genistoids sensu lato</taxon>
        <taxon>core genistoids</taxon>
        <taxon>Crotalarieae</taxon>
        <taxon>Crotalaria</taxon>
    </lineage>
</organism>
<name>A0AAN9P9P5_CROPI</name>
<dbReference type="Proteomes" id="UP001372338">
    <property type="component" value="Unassembled WGS sequence"/>
</dbReference>
<gene>
    <name evidence="2" type="ORF">RIF29_03855</name>
</gene>
<comment type="caution">
    <text evidence="2">The sequence shown here is derived from an EMBL/GenBank/DDBJ whole genome shotgun (WGS) entry which is preliminary data.</text>
</comment>
<feature type="region of interest" description="Disordered" evidence="1">
    <location>
        <begin position="1"/>
        <end position="34"/>
    </location>
</feature>
<sequence length="98" mass="10576">METNHEDPSAYASNHNASDGGAKKRRVEENLSADGSVVTDLSLNGIGETKLEKSSALQDDMLMDYQGATAAAANASFPERLIEPTLVMFEHIPRTLLL</sequence>
<evidence type="ECO:0000313" key="3">
    <source>
        <dbReference type="Proteomes" id="UP001372338"/>
    </source>
</evidence>
<keyword evidence="3" id="KW-1185">Reference proteome</keyword>
<proteinExistence type="predicted"/>
<dbReference type="EMBL" id="JAYWIO010000001">
    <property type="protein sequence ID" value="KAK7289862.1"/>
    <property type="molecule type" value="Genomic_DNA"/>
</dbReference>
<reference evidence="2 3" key="1">
    <citation type="submission" date="2024-01" db="EMBL/GenBank/DDBJ databases">
        <title>The genomes of 5 underutilized Papilionoideae crops provide insights into root nodulation and disease resistanc.</title>
        <authorList>
            <person name="Yuan L."/>
        </authorList>
    </citation>
    <scope>NUCLEOTIDE SEQUENCE [LARGE SCALE GENOMIC DNA]</scope>
    <source>
        <strain evidence="2">ZHUSHIDOU_FW_LH</strain>
        <tissue evidence="2">Leaf</tissue>
    </source>
</reference>
<accession>A0AAN9P9P5</accession>